<organism evidence="1 2">
    <name type="scientific">Pterulicium gracile</name>
    <dbReference type="NCBI Taxonomy" id="1884261"/>
    <lineage>
        <taxon>Eukaryota</taxon>
        <taxon>Fungi</taxon>
        <taxon>Dikarya</taxon>
        <taxon>Basidiomycota</taxon>
        <taxon>Agaricomycotina</taxon>
        <taxon>Agaricomycetes</taxon>
        <taxon>Agaricomycetidae</taxon>
        <taxon>Agaricales</taxon>
        <taxon>Pleurotineae</taxon>
        <taxon>Pterulaceae</taxon>
        <taxon>Pterulicium</taxon>
    </lineage>
</organism>
<dbReference type="Proteomes" id="UP000305067">
    <property type="component" value="Unassembled WGS sequence"/>
</dbReference>
<proteinExistence type="predicted"/>
<dbReference type="EMBL" id="ML178846">
    <property type="protein sequence ID" value="TFK97536.1"/>
    <property type="molecule type" value="Genomic_DNA"/>
</dbReference>
<reference evidence="1 2" key="1">
    <citation type="journal article" date="2019" name="Nat. Ecol. Evol.">
        <title>Megaphylogeny resolves global patterns of mushroom evolution.</title>
        <authorList>
            <person name="Varga T."/>
            <person name="Krizsan K."/>
            <person name="Foldi C."/>
            <person name="Dima B."/>
            <person name="Sanchez-Garcia M."/>
            <person name="Sanchez-Ramirez S."/>
            <person name="Szollosi G.J."/>
            <person name="Szarkandi J.G."/>
            <person name="Papp V."/>
            <person name="Albert L."/>
            <person name="Andreopoulos W."/>
            <person name="Angelini C."/>
            <person name="Antonin V."/>
            <person name="Barry K.W."/>
            <person name="Bougher N.L."/>
            <person name="Buchanan P."/>
            <person name="Buyck B."/>
            <person name="Bense V."/>
            <person name="Catcheside P."/>
            <person name="Chovatia M."/>
            <person name="Cooper J."/>
            <person name="Damon W."/>
            <person name="Desjardin D."/>
            <person name="Finy P."/>
            <person name="Geml J."/>
            <person name="Haridas S."/>
            <person name="Hughes K."/>
            <person name="Justo A."/>
            <person name="Karasinski D."/>
            <person name="Kautmanova I."/>
            <person name="Kiss B."/>
            <person name="Kocsube S."/>
            <person name="Kotiranta H."/>
            <person name="LaButti K.M."/>
            <person name="Lechner B.E."/>
            <person name="Liimatainen K."/>
            <person name="Lipzen A."/>
            <person name="Lukacs Z."/>
            <person name="Mihaltcheva S."/>
            <person name="Morgado L.N."/>
            <person name="Niskanen T."/>
            <person name="Noordeloos M.E."/>
            <person name="Ohm R.A."/>
            <person name="Ortiz-Santana B."/>
            <person name="Ovrebo C."/>
            <person name="Racz N."/>
            <person name="Riley R."/>
            <person name="Savchenko A."/>
            <person name="Shiryaev A."/>
            <person name="Soop K."/>
            <person name="Spirin V."/>
            <person name="Szebenyi C."/>
            <person name="Tomsovsky M."/>
            <person name="Tulloss R.E."/>
            <person name="Uehling J."/>
            <person name="Grigoriev I.V."/>
            <person name="Vagvolgyi C."/>
            <person name="Papp T."/>
            <person name="Martin F.M."/>
            <person name="Miettinen O."/>
            <person name="Hibbett D.S."/>
            <person name="Nagy L.G."/>
        </authorList>
    </citation>
    <scope>NUCLEOTIDE SEQUENCE [LARGE SCALE GENOMIC DNA]</scope>
    <source>
        <strain evidence="1 2">CBS 309.79</strain>
    </source>
</reference>
<keyword evidence="2" id="KW-1185">Reference proteome</keyword>
<gene>
    <name evidence="1" type="ORF">BDV98DRAFT_574204</name>
</gene>
<dbReference type="AlphaFoldDB" id="A0A5C3Q7I4"/>
<protein>
    <submittedName>
        <fullName evidence="1">Uncharacterized protein</fullName>
    </submittedName>
</protein>
<evidence type="ECO:0000313" key="2">
    <source>
        <dbReference type="Proteomes" id="UP000305067"/>
    </source>
</evidence>
<sequence length="67" mass="7738">MQLSLTLHLPPRLALPQILFPNTVHRQHVPLLPIAQSPFHQPPKQLPSPLRQRTNFRRTNSVQLSMC</sequence>
<name>A0A5C3Q7I4_9AGAR</name>
<evidence type="ECO:0000313" key="1">
    <source>
        <dbReference type="EMBL" id="TFK97536.1"/>
    </source>
</evidence>
<accession>A0A5C3Q7I4</accession>